<keyword evidence="4" id="KW-1185">Reference proteome</keyword>
<dbReference type="AlphaFoldDB" id="A0A9W9CVC8"/>
<keyword evidence="1" id="KW-0732">Signal</keyword>
<dbReference type="EMBL" id="JAPEVB010000004">
    <property type="protein sequence ID" value="KAJ4388612.1"/>
    <property type="molecule type" value="Genomic_DNA"/>
</dbReference>
<evidence type="ECO:0000256" key="1">
    <source>
        <dbReference type="SAM" id="SignalP"/>
    </source>
</evidence>
<dbReference type="Proteomes" id="UP001140453">
    <property type="component" value="Unassembled WGS sequence"/>
</dbReference>
<evidence type="ECO:0000259" key="2">
    <source>
        <dbReference type="Pfam" id="PF09362"/>
    </source>
</evidence>
<protein>
    <recommendedName>
        <fullName evidence="2">DUF1996 domain-containing protein</fullName>
    </recommendedName>
</protein>
<comment type="caution">
    <text evidence="3">The sequence shown here is derived from an EMBL/GenBank/DDBJ whole genome shotgun (WGS) entry which is preliminary data.</text>
</comment>
<dbReference type="PANTHER" id="PTHR43662">
    <property type="match status" value="1"/>
</dbReference>
<proteinExistence type="predicted"/>
<dbReference type="OrthoDB" id="74764at2759"/>
<gene>
    <name evidence="3" type="ORF">N0V93_006071</name>
</gene>
<feature type="chain" id="PRO_5040850318" description="DUF1996 domain-containing protein" evidence="1">
    <location>
        <begin position="17"/>
        <end position="334"/>
    </location>
</feature>
<accession>A0A9W9CVC8</accession>
<name>A0A9W9CVC8_9PEZI</name>
<organism evidence="3 4">
    <name type="scientific">Gnomoniopsis smithogilvyi</name>
    <dbReference type="NCBI Taxonomy" id="1191159"/>
    <lineage>
        <taxon>Eukaryota</taxon>
        <taxon>Fungi</taxon>
        <taxon>Dikarya</taxon>
        <taxon>Ascomycota</taxon>
        <taxon>Pezizomycotina</taxon>
        <taxon>Sordariomycetes</taxon>
        <taxon>Sordariomycetidae</taxon>
        <taxon>Diaporthales</taxon>
        <taxon>Gnomoniaceae</taxon>
        <taxon>Gnomoniopsis</taxon>
    </lineage>
</organism>
<feature type="signal peptide" evidence="1">
    <location>
        <begin position="1"/>
        <end position="16"/>
    </location>
</feature>
<dbReference type="PANTHER" id="PTHR43662:SF3">
    <property type="entry name" value="DOMAIN PROTEIN, PUTATIVE (AFU_ORTHOLOGUE AFUA_6G11970)-RELATED"/>
    <property type="match status" value="1"/>
</dbReference>
<evidence type="ECO:0000313" key="4">
    <source>
        <dbReference type="Proteomes" id="UP001140453"/>
    </source>
</evidence>
<dbReference type="Pfam" id="PF09362">
    <property type="entry name" value="DUF1996"/>
    <property type="match status" value="1"/>
</dbReference>
<dbReference type="InterPro" id="IPR018535">
    <property type="entry name" value="DUF1996"/>
</dbReference>
<evidence type="ECO:0000313" key="3">
    <source>
        <dbReference type="EMBL" id="KAJ4388612.1"/>
    </source>
</evidence>
<reference evidence="3" key="1">
    <citation type="submission" date="2022-10" db="EMBL/GenBank/DDBJ databases">
        <title>Tapping the CABI collections for fungal endophytes: first genome assemblies for Collariella, Neodidymelliopsis, Ascochyta clinopodiicola, Didymella pomorum, Didymosphaeria variabile, Neocosmospora piperis and Neocucurbitaria cava.</title>
        <authorList>
            <person name="Hill R."/>
        </authorList>
    </citation>
    <scope>NUCLEOTIDE SEQUENCE</scope>
    <source>
        <strain evidence="3">IMI 355082</strain>
    </source>
</reference>
<feature type="domain" description="DUF1996" evidence="2">
    <location>
        <begin position="33"/>
        <end position="275"/>
    </location>
</feature>
<sequence>MNWLIAFSLIAQGAGAVNMLRFACSQLVTERLDPIVDAGVSPSQHMHQIVGGDAFNVSMGAAVAEESSCTTCTFDQDFSNYWTQVMYFRARNGTFKRVPQVANQYLEGANAGMTVYYMSPDDTSVNITAFKPGFRMVVGDPTARTANLGYTNSFRCYTGPNFAPNPMGVSANDTSDFPKQYCAGGVRVATFFPTCWDGVNLDSADHKSHVSYATGSDGTCSGTHPVQIPQIMLENVWDTSVFPESEWPEDGSQPFVWSQGDPTGYGGHADYVFGWKGDSLQAAMDARCNFNDCSQLTTQSYTAANSCQKSKTVVEPEGVDEWLSELPGNMTVTT</sequence>